<dbReference type="Gene3D" id="3.40.50.150">
    <property type="entry name" value="Vaccinia Virus protein VP39"/>
    <property type="match status" value="1"/>
</dbReference>
<organism evidence="5">
    <name type="scientific">marine sediment metagenome</name>
    <dbReference type="NCBI Taxonomy" id="412755"/>
    <lineage>
        <taxon>unclassified sequences</taxon>
        <taxon>metagenomes</taxon>
        <taxon>ecological metagenomes</taxon>
    </lineage>
</organism>
<name>A0A0F9T979_9ZZZZ</name>
<comment type="similarity">
    <text evidence="1">Belongs to the N(4)/N(6)-methyltransferase family.</text>
</comment>
<reference evidence="5" key="1">
    <citation type="journal article" date="2015" name="Nature">
        <title>Complex archaea that bridge the gap between prokaryotes and eukaryotes.</title>
        <authorList>
            <person name="Spang A."/>
            <person name="Saw J.H."/>
            <person name="Jorgensen S.L."/>
            <person name="Zaremba-Niedzwiedzka K."/>
            <person name="Martijn J."/>
            <person name="Lind A.E."/>
            <person name="van Eijk R."/>
            <person name="Schleper C."/>
            <person name="Guy L."/>
            <person name="Ettema T.J."/>
        </authorList>
    </citation>
    <scope>NUCLEOTIDE SEQUENCE</scope>
</reference>
<comment type="caution">
    <text evidence="5">The sequence shown here is derived from an EMBL/GenBank/DDBJ whole genome shotgun (WGS) entry which is preliminary data.</text>
</comment>
<dbReference type="InterPro" id="IPR029063">
    <property type="entry name" value="SAM-dependent_MTases_sf"/>
</dbReference>
<evidence type="ECO:0000313" key="5">
    <source>
        <dbReference type="EMBL" id="KKN38043.1"/>
    </source>
</evidence>
<dbReference type="GO" id="GO:0005737">
    <property type="term" value="C:cytoplasm"/>
    <property type="evidence" value="ECO:0007669"/>
    <property type="project" value="TreeGrafter"/>
</dbReference>
<dbReference type="InterPro" id="IPR001091">
    <property type="entry name" value="RM_Methyltransferase"/>
</dbReference>
<dbReference type="GO" id="GO:0032259">
    <property type="term" value="P:methylation"/>
    <property type="evidence" value="ECO:0007669"/>
    <property type="project" value="UniProtKB-KW"/>
</dbReference>
<dbReference type="PRINTS" id="PR00508">
    <property type="entry name" value="S21N4MTFRASE"/>
</dbReference>
<dbReference type="InterPro" id="IPR002052">
    <property type="entry name" value="DNA_methylase_N6_adenine_CS"/>
</dbReference>
<evidence type="ECO:0000256" key="1">
    <source>
        <dbReference type="ARBA" id="ARBA00006594"/>
    </source>
</evidence>
<evidence type="ECO:0000256" key="2">
    <source>
        <dbReference type="ARBA" id="ARBA00022603"/>
    </source>
</evidence>
<accession>A0A0F9T979</accession>
<dbReference type="PANTHER" id="PTHR13370">
    <property type="entry name" value="RNA METHYLASE-RELATED"/>
    <property type="match status" value="1"/>
</dbReference>
<gene>
    <name evidence="5" type="ORF">LCGC14_0757550</name>
</gene>
<dbReference type="EMBL" id="LAZR01001856">
    <property type="protein sequence ID" value="KKN38043.1"/>
    <property type="molecule type" value="Genomic_DNA"/>
</dbReference>
<dbReference type="GO" id="GO:0003677">
    <property type="term" value="F:DNA binding"/>
    <property type="evidence" value="ECO:0007669"/>
    <property type="project" value="InterPro"/>
</dbReference>
<protein>
    <recommendedName>
        <fullName evidence="4">DNA methylase N-4/N-6 domain-containing protein</fullName>
    </recommendedName>
</protein>
<dbReference type="GO" id="GO:0008170">
    <property type="term" value="F:N-methyltransferase activity"/>
    <property type="evidence" value="ECO:0007669"/>
    <property type="project" value="InterPro"/>
</dbReference>
<sequence length="223" mass="25207">MAELKPYYQDSAVTIYHGDCRDILPHLPQVDLVLTDPPYMLPHVQFRPEMREQTRTWGNFSVAQMAFQGYLELLRPLGAAEMYWFLDEVSYPVLFPSLYAHSYSVKLLVWDKGRIGMGGKWRRQFELIAHLASAPNASKSGRSDILREPPEANKEHPFQKPVALVAALLKASPEAICILDPFMGSGTTLRAAKDLGRKAIGIEIEERYCEIAAKRMSQSVMPL</sequence>
<dbReference type="SUPFAM" id="SSF53335">
    <property type="entry name" value="S-adenosyl-L-methionine-dependent methyltransferases"/>
    <property type="match status" value="1"/>
</dbReference>
<dbReference type="PROSITE" id="PS00092">
    <property type="entry name" value="N6_MTASE"/>
    <property type="match status" value="1"/>
</dbReference>
<dbReference type="AlphaFoldDB" id="A0A0F9T979"/>
<dbReference type="PANTHER" id="PTHR13370:SF3">
    <property type="entry name" value="TRNA (GUANINE(10)-N2)-METHYLTRANSFERASE HOMOLOG"/>
    <property type="match status" value="1"/>
</dbReference>
<feature type="domain" description="DNA methylase N-4/N-6" evidence="4">
    <location>
        <begin position="147"/>
        <end position="214"/>
    </location>
</feature>
<evidence type="ECO:0000259" key="4">
    <source>
        <dbReference type="Pfam" id="PF01555"/>
    </source>
</evidence>
<keyword evidence="3" id="KW-0808">Transferase</keyword>
<keyword evidence="2" id="KW-0489">Methyltransferase</keyword>
<dbReference type="InterPro" id="IPR002941">
    <property type="entry name" value="DNA_methylase_N4/N6"/>
</dbReference>
<evidence type="ECO:0000256" key="3">
    <source>
        <dbReference type="ARBA" id="ARBA00022679"/>
    </source>
</evidence>
<dbReference type="Pfam" id="PF01555">
    <property type="entry name" value="N6_N4_Mtase"/>
    <property type="match status" value="1"/>
</dbReference>
<proteinExistence type="inferred from homology"/>